<comment type="caution">
    <text evidence="13">The sequence shown here is derived from an EMBL/GenBank/DDBJ whole genome shotgun (WGS) entry which is preliminary data.</text>
</comment>
<dbReference type="Gene3D" id="2.40.170.20">
    <property type="entry name" value="TonB-dependent receptor, beta-barrel domain"/>
    <property type="match status" value="1"/>
</dbReference>
<dbReference type="InterPro" id="IPR000531">
    <property type="entry name" value="Beta-barrel_TonB"/>
</dbReference>
<feature type="signal peptide" evidence="10">
    <location>
        <begin position="1"/>
        <end position="43"/>
    </location>
</feature>
<sequence>MFFLSKINRFCLYPPCQISQACAMSLKARALLLFAAFGGAALAQPIETIVVTASPPDPVGARAFSAVTLDTRALAAAPQLDVALSQVPGLSLFRRNSSLSANPTTQGVSLRAIAPSGAGRALVTLDGVPQNDPFGGWVIWSALPPEDIAEAEVVRGAGAGPYGAGALTGVIGLKEKREGFEIAASGGALGLRRIAASGGIDIGKLALFASAVKSASDGWVPIAPADRGAADSKLTLDSGSVSLRAEWEPQSGTLISARASVYREARHSGLADTASRTDGVIASFTAAHPISGDDLGWRAQFWLHTSDFAQTSATISLDRATATPSNEQYATPATGWGANAALRGQAFLDWEIGADFRAARGNAKEHAAYSAGAFTLNRVSGGDTLTGGLYLEGARHKDEWLITLGLRADAWQSSNGHVLQTDIASTAVTRTDWEAKTGVLPTARLGIRRDFGGFYLRAAAYEGFRAPSLNELYRPFRLGNNLTQANPALSPETLYGAEIGAGGAFDAFSFDVTLFWNRLHRAITNVTVGQGPVIVPGAGMVPPGGLLIQRRNAGDINAPGIEGNLTYTADPVRLRFGFAFLDQRVHGGSEAPQITGKRPVQAPRLTLTSGLDLPLTRDLTLGATLRYETKRYADDANTLVLGSALNLGARLDYAFSESFGVFVSADNLLNARIATTQSADGLNSYDAPRTISVGLTFRG</sequence>
<evidence type="ECO:0000256" key="4">
    <source>
        <dbReference type="ARBA" id="ARBA00022692"/>
    </source>
</evidence>
<feature type="domain" description="TonB-dependent receptor plug" evidence="12">
    <location>
        <begin position="74"/>
        <end position="170"/>
    </location>
</feature>
<comment type="similarity">
    <text evidence="8 9">Belongs to the TonB-dependent receptor family.</text>
</comment>
<dbReference type="GO" id="GO:0015344">
    <property type="term" value="F:siderophore uptake transmembrane transporter activity"/>
    <property type="evidence" value="ECO:0007669"/>
    <property type="project" value="TreeGrafter"/>
</dbReference>
<accession>A0A846N2A1</accession>
<dbReference type="EMBL" id="JAASRM010000001">
    <property type="protein sequence ID" value="NIK89257.1"/>
    <property type="molecule type" value="Genomic_DNA"/>
</dbReference>
<keyword evidence="3 8" id="KW-1134">Transmembrane beta strand</keyword>
<keyword evidence="13" id="KW-0675">Receptor</keyword>
<dbReference type="InterPro" id="IPR012910">
    <property type="entry name" value="Plug_dom"/>
</dbReference>
<dbReference type="InterPro" id="IPR037066">
    <property type="entry name" value="Plug_dom_sf"/>
</dbReference>
<feature type="chain" id="PRO_5032997407" evidence="10">
    <location>
        <begin position="44"/>
        <end position="699"/>
    </location>
</feature>
<keyword evidence="5 9" id="KW-0798">TonB box</keyword>
<keyword evidence="14" id="KW-1185">Reference proteome</keyword>
<evidence type="ECO:0000256" key="7">
    <source>
        <dbReference type="ARBA" id="ARBA00023237"/>
    </source>
</evidence>
<evidence type="ECO:0000256" key="5">
    <source>
        <dbReference type="ARBA" id="ARBA00023077"/>
    </source>
</evidence>
<dbReference type="InterPro" id="IPR036942">
    <property type="entry name" value="Beta-barrel_TonB_sf"/>
</dbReference>
<dbReference type="RefSeq" id="WP_167083361.1">
    <property type="nucleotide sequence ID" value="NZ_BAAADC010000001.1"/>
</dbReference>
<dbReference type="PROSITE" id="PS52016">
    <property type="entry name" value="TONB_DEPENDENT_REC_3"/>
    <property type="match status" value="1"/>
</dbReference>
<evidence type="ECO:0000256" key="10">
    <source>
        <dbReference type="SAM" id="SignalP"/>
    </source>
</evidence>
<evidence type="ECO:0000259" key="11">
    <source>
        <dbReference type="Pfam" id="PF00593"/>
    </source>
</evidence>
<dbReference type="SUPFAM" id="SSF56935">
    <property type="entry name" value="Porins"/>
    <property type="match status" value="1"/>
</dbReference>
<evidence type="ECO:0000256" key="3">
    <source>
        <dbReference type="ARBA" id="ARBA00022452"/>
    </source>
</evidence>
<dbReference type="Gene3D" id="2.170.130.10">
    <property type="entry name" value="TonB-dependent receptor, plug domain"/>
    <property type="match status" value="1"/>
</dbReference>
<dbReference type="AlphaFoldDB" id="A0A846N2A1"/>
<dbReference type="InterPro" id="IPR039426">
    <property type="entry name" value="TonB-dep_rcpt-like"/>
</dbReference>
<dbReference type="GO" id="GO:0009279">
    <property type="term" value="C:cell outer membrane"/>
    <property type="evidence" value="ECO:0007669"/>
    <property type="project" value="UniProtKB-SubCell"/>
</dbReference>
<dbReference type="PANTHER" id="PTHR30069:SF37">
    <property type="entry name" value="FERRIC VIBRIOBACTIN RECEPTOR VIUA"/>
    <property type="match status" value="1"/>
</dbReference>
<evidence type="ECO:0000256" key="6">
    <source>
        <dbReference type="ARBA" id="ARBA00023136"/>
    </source>
</evidence>
<reference evidence="13 14" key="1">
    <citation type="submission" date="2020-03" db="EMBL/GenBank/DDBJ databases">
        <title>Genomic Encyclopedia of Type Strains, Phase IV (KMG-IV): sequencing the most valuable type-strain genomes for metagenomic binning, comparative biology and taxonomic classification.</title>
        <authorList>
            <person name="Goeker M."/>
        </authorList>
    </citation>
    <scope>NUCLEOTIDE SEQUENCE [LARGE SCALE GENOMIC DNA]</scope>
    <source>
        <strain evidence="13 14">DSM 19867</strain>
    </source>
</reference>
<proteinExistence type="inferred from homology"/>
<protein>
    <submittedName>
        <fullName evidence="13">Outer membrane receptor protein involved in Fe transport</fullName>
    </submittedName>
</protein>
<evidence type="ECO:0000256" key="9">
    <source>
        <dbReference type="RuleBase" id="RU003357"/>
    </source>
</evidence>
<organism evidence="13 14">
    <name type="scientific">Rhizomicrobium palustre</name>
    <dbReference type="NCBI Taxonomy" id="189966"/>
    <lineage>
        <taxon>Bacteria</taxon>
        <taxon>Pseudomonadati</taxon>
        <taxon>Pseudomonadota</taxon>
        <taxon>Alphaproteobacteria</taxon>
        <taxon>Micropepsales</taxon>
        <taxon>Micropepsaceae</taxon>
        <taxon>Rhizomicrobium</taxon>
    </lineage>
</organism>
<evidence type="ECO:0000259" key="12">
    <source>
        <dbReference type="Pfam" id="PF07715"/>
    </source>
</evidence>
<dbReference type="PROSITE" id="PS51257">
    <property type="entry name" value="PROKAR_LIPOPROTEIN"/>
    <property type="match status" value="1"/>
</dbReference>
<feature type="domain" description="TonB-dependent receptor-like beta-barrel" evidence="11">
    <location>
        <begin position="258"/>
        <end position="668"/>
    </location>
</feature>
<evidence type="ECO:0000313" key="14">
    <source>
        <dbReference type="Proteomes" id="UP000570514"/>
    </source>
</evidence>
<keyword evidence="4 8" id="KW-0812">Transmembrane</keyword>
<dbReference type="GO" id="GO:0044718">
    <property type="term" value="P:siderophore transmembrane transport"/>
    <property type="evidence" value="ECO:0007669"/>
    <property type="project" value="TreeGrafter"/>
</dbReference>
<keyword evidence="10" id="KW-0732">Signal</keyword>
<gene>
    <name evidence="13" type="ORF">FHS83_002575</name>
</gene>
<keyword evidence="2 8" id="KW-0813">Transport</keyword>
<evidence type="ECO:0000256" key="2">
    <source>
        <dbReference type="ARBA" id="ARBA00022448"/>
    </source>
</evidence>
<dbReference type="Proteomes" id="UP000570514">
    <property type="component" value="Unassembled WGS sequence"/>
</dbReference>
<keyword evidence="6 8" id="KW-0472">Membrane</keyword>
<evidence type="ECO:0000313" key="13">
    <source>
        <dbReference type="EMBL" id="NIK89257.1"/>
    </source>
</evidence>
<evidence type="ECO:0000256" key="8">
    <source>
        <dbReference type="PROSITE-ProRule" id="PRU01360"/>
    </source>
</evidence>
<dbReference type="Pfam" id="PF00593">
    <property type="entry name" value="TonB_dep_Rec_b-barrel"/>
    <property type="match status" value="1"/>
</dbReference>
<evidence type="ECO:0000256" key="1">
    <source>
        <dbReference type="ARBA" id="ARBA00004571"/>
    </source>
</evidence>
<keyword evidence="7 8" id="KW-0998">Cell outer membrane</keyword>
<comment type="subcellular location">
    <subcellularLocation>
        <location evidence="1 8">Cell outer membrane</location>
        <topology evidence="1 8">Multi-pass membrane protein</topology>
    </subcellularLocation>
</comment>
<name>A0A846N2A1_9PROT</name>
<dbReference type="PANTHER" id="PTHR30069">
    <property type="entry name" value="TONB-DEPENDENT OUTER MEMBRANE RECEPTOR"/>
    <property type="match status" value="1"/>
</dbReference>
<dbReference type="Pfam" id="PF07715">
    <property type="entry name" value="Plug"/>
    <property type="match status" value="1"/>
</dbReference>